<evidence type="ECO:0000256" key="2">
    <source>
        <dbReference type="SAM" id="SignalP"/>
    </source>
</evidence>
<reference evidence="3" key="1">
    <citation type="submission" date="2019-09" db="EMBL/GenBank/DDBJ databases">
        <title>Draft genome information of white flower Hibiscus syriacus.</title>
        <authorList>
            <person name="Kim Y.-M."/>
        </authorList>
    </citation>
    <scope>NUCLEOTIDE SEQUENCE [LARGE SCALE GENOMIC DNA]</scope>
    <source>
        <strain evidence="3">YM2019G1</strain>
    </source>
</reference>
<keyword evidence="2" id="KW-0732">Signal</keyword>
<sequence length="619" mass="68645">MFVLLLCSVSDLLDYINPNPDAKGKDVAAGKRRSYIMKVLAVRHYLDAANRVFCSLYLWPRTIERNLYFQVKGKIHPSSCEESPKEGENKASDEETCVSKPEDKPDANQEVSSLPAQDDGWKHVQRLRASVSLGRRLKQRRVTIGKVFSSQKKNVEPDMEFPLVKASHQNIRYYRLKKRTIAHGGHVEQHTINPSQGSKFGRGIIKTVAYQVKSTPSTKSSTEISRNAGEVFNSPGESASTFGPNDHWPTKHSIVSLGKSPSYKEVALAPPDKMNETKNNFEQLTTGMENIYEKKSGNNVVDSTDNPKGEITVENKEETMPTTVMEDSSCLTVSERVEGQELEAGDHEVHEVVQDGIFINSMLDSINSPNKELCEKDLPGGFEPHSNLNSTLQGLEELKDKPLVLNYDNCHGLANKKLSASATPFNPSTSISRASLLPLNITLPPIPVPAVAPWAVNMPLHPAPPTVLPNPICSSPHYPYPSPPPTPSMIQSLPFIQFSWQCNVNPSVPEFNPGTVWPSHPMEISVPSPIVEPISDRILKPKMQGDDTNPTSAPMLPLDIDTIEEAKKEVNISASEAINSLKIIRNMVEETNFDQLYKGKDISFLLHGNKWKTPFGYVI</sequence>
<feature type="region of interest" description="Disordered" evidence="1">
    <location>
        <begin position="77"/>
        <end position="119"/>
    </location>
</feature>
<name>A0A6A2YH91_HIBSY</name>
<organism evidence="3 4">
    <name type="scientific">Hibiscus syriacus</name>
    <name type="common">Rose of Sharon</name>
    <dbReference type="NCBI Taxonomy" id="106335"/>
    <lineage>
        <taxon>Eukaryota</taxon>
        <taxon>Viridiplantae</taxon>
        <taxon>Streptophyta</taxon>
        <taxon>Embryophyta</taxon>
        <taxon>Tracheophyta</taxon>
        <taxon>Spermatophyta</taxon>
        <taxon>Magnoliopsida</taxon>
        <taxon>eudicotyledons</taxon>
        <taxon>Gunneridae</taxon>
        <taxon>Pentapetalae</taxon>
        <taxon>rosids</taxon>
        <taxon>malvids</taxon>
        <taxon>Malvales</taxon>
        <taxon>Malvaceae</taxon>
        <taxon>Malvoideae</taxon>
        <taxon>Hibiscus</taxon>
    </lineage>
</organism>
<gene>
    <name evidence="3" type="ORF">F3Y22_tig00111398pilonHSYRG00115</name>
</gene>
<evidence type="ECO:0000256" key="1">
    <source>
        <dbReference type="SAM" id="MobiDB-lite"/>
    </source>
</evidence>
<accession>A0A6A2YH91</accession>
<keyword evidence="4" id="KW-1185">Reference proteome</keyword>
<dbReference type="AlphaFoldDB" id="A0A6A2YH91"/>
<evidence type="ECO:0000313" key="4">
    <source>
        <dbReference type="Proteomes" id="UP000436088"/>
    </source>
</evidence>
<feature type="signal peptide" evidence="2">
    <location>
        <begin position="1"/>
        <end position="18"/>
    </location>
</feature>
<protein>
    <submittedName>
        <fullName evidence="3">Tetratricopeptide repeat (TPR)-like superfamily protein, putative isoform 2</fullName>
    </submittedName>
</protein>
<dbReference type="EMBL" id="VEPZ02001330">
    <property type="protein sequence ID" value="KAE8679556.1"/>
    <property type="molecule type" value="Genomic_DNA"/>
</dbReference>
<proteinExistence type="predicted"/>
<feature type="compositionally biased region" description="Basic and acidic residues" evidence="1">
    <location>
        <begin position="82"/>
        <end position="93"/>
    </location>
</feature>
<comment type="caution">
    <text evidence="3">The sequence shown here is derived from an EMBL/GenBank/DDBJ whole genome shotgun (WGS) entry which is preliminary data.</text>
</comment>
<evidence type="ECO:0000313" key="3">
    <source>
        <dbReference type="EMBL" id="KAE8679556.1"/>
    </source>
</evidence>
<dbReference type="Proteomes" id="UP000436088">
    <property type="component" value="Unassembled WGS sequence"/>
</dbReference>
<feature type="chain" id="PRO_5025563374" evidence="2">
    <location>
        <begin position="19"/>
        <end position="619"/>
    </location>
</feature>